<evidence type="ECO:0000256" key="22">
    <source>
        <dbReference type="SAM" id="MobiDB-lite"/>
    </source>
</evidence>
<evidence type="ECO:0000259" key="23">
    <source>
        <dbReference type="PROSITE" id="PS50004"/>
    </source>
</evidence>
<dbReference type="CDD" id="cd05587">
    <property type="entry name" value="STKc_cPKC"/>
    <property type="match status" value="1"/>
</dbReference>
<dbReference type="PRINTS" id="PR00008">
    <property type="entry name" value="DAGPEDOMAIN"/>
</dbReference>
<reference evidence="27" key="1">
    <citation type="journal article" date="1996" name="J. Mol. Evol.">
        <title>Molecular evolution of the metazoan protein kinase C multigene family.</title>
        <authorList>
            <person name="Kruse M."/>
            <person name="Gamulin V."/>
            <person name="Cetkovic H."/>
            <person name="Pancer Z."/>
            <person name="Mueller I.M."/>
            <person name="Mueller W.E.G."/>
        </authorList>
    </citation>
    <scope>NUCLEOTIDE SEQUENCE</scope>
</reference>
<dbReference type="PIRSF" id="PIRSF000550">
    <property type="entry name" value="PKC_alpha"/>
    <property type="match status" value="1"/>
</dbReference>
<dbReference type="InterPro" id="IPR000719">
    <property type="entry name" value="Prot_kinase_dom"/>
</dbReference>
<feature type="domain" description="C2" evidence="23">
    <location>
        <begin position="163"/>
        <end position="292"/>
    </location>
</feature>
<feature type="domain" description="Protein kinase" evidence="24">
    <location>
        <begin position="366"/>
        <end position="624"/>
    </location>
</feature>
<dbReference type="InterPro" id="IPR008271">
    <property type="entry name" value="Ser/Thr_kinase_AS"/>
</dbReference>
<dbReference type="SMART" id="SM00133">
    <property type="entry name" value="S_TK_X"/>
    <property type="match status" value="1"/>
</dbReference>
<keyword evidence="3 16" id="KW-0723">Serine/threonine-protein kinase</keyword>
<dbReference type="Pfam" id="PF00433">
    <property type="entry name" value="Pkinase_C"/>
    <property type="match status" value="1"/>
</dbReference>
<evidence type="ECO:0000256" key="11">
    <source>
        <dbReference type="ARBA" id="ARBA00022833"/>
    </source>
</evidence>
<protein>
    <recommendedName>
        <fullName evidence="2 16">Protein kinase C</fullName>
        <ecNumber evidence="2 16">2.7.11.13</ecNumber>
    </recommendedName>
</protein>
<proteinExistence type="evidence at transcript level"/>
<dbReference type="InterPro" id="IPR014375">
    <property type="entry name" value="Protein_kinase_C_a/b/g"/>
</dbReference>
<dbReference type="SUPFAM" id="SSF57889">
    <property type="entry name" value="Cysteine-rich domain"/>
    <property type="match status" value="2"/>
</dbReference>
<dbReference type="InterPro" id="IPR002219">
    <property type="entry name" value="PKC_DAG/PE"/>
</dbReference>
<dbReference type="GO" id="GO:0106310">
    <property type="term" value="F:protein serine kinase activity"/>
    <property type="evidence" value="ECO:0007669"/>
    <property type="project" value="RHEA"/>
</dbReference>
<feature type="active site" description="Proton acceptor" evidence="17">
    <location>
        <position position="490"/>
    </location>
</feature>
<feature type="binding site" evidence="20">
    <location>
        <position position="197"/>
    </location>
    <ligand>
        <name>Ca(2+)</name>
        <dbReference type="ChEBI" id="CHEBI:29108"/>
        <label>1</label>
    </ligand>
</feature>
<evidence type="ECO:0000256" key="13">
    <source>
        <dbReference type="ARBA" id="ARBA00022840"/>
    </source>
</evidence>
<feature type="binding site" evidence="20">
    <location>
        <position position="196"/>
    </location>
    <ligand>
        <name>Ca(2+)</name>
        <dbReference type="ChEBI" id="CHEBI:29108"/>
        <label>1</label>
    </ligand>
</feature>
<dbReference type="FunFam" id="3.30.200.20:FF:000080">
    <property type="entry name" value="Protein kinase C"/>
    <property type="match status" value="1"/>
</dbReference>
<dbReference type="InterPro" id="IPR017441">
    <property type="entry name" value="Protein_kinase_ATP_BS"/>
</dbReference>
<keyword evidence="9" id="KW-0863">Zinc-finger</keyword>
<keyword evidence="12 20" id="KW-0106">Calcium</keyword>
<dbReference type="SMART" id="SM00239">
    <property type="entry name" value="C2"/>
    <property type="match status" value="1"/>
</dbReference>
<dbReference type="InterPro" id="IPR017892">
    <property type="entry name" value="Pkinase_C"/>
</dbReference>
<evidence type="ECO:0000259" key="25">
    <source>
        <dbReference type="PROSITE" id="PS50081"/>
    </source>
</evidence>
<evidence type="ECO:0000259" key="24">
    <source>
        <dbReference type="PROSITE" id="PS50011"/>
    </source>
</evidence>
<accession>O61224</accession>
<keyword evidence="13 16" id="KW-0067">ATP-binding</keyword>
<evidence type="ECO:0000256" key="2">
    <source>
        <dbReference type="ARBA" id="ARBA00012429"/>
    </source>
</evidence>
<dbReference type="Gene3D" id="3.30.200.20">
    <property type="entry name" value="Phosphorylase Kinase, domain 1"/>
    <property type="match status" value="1"/>
</dbReference>
<evidence type="ECO:0000256" key="14">
    <source>
        <dbReference type="ARBA" id="ARBA00047272"/>
    </source>
</evidence>
<keyword evidence="4" id="KW-0597">Phosphoprotein</keyword>
<evidence type="ECO:0000256" key="7">
    <source>
        <dbReference type="ARBA" id="ARBA00022737"/>
    </source>
</evidence>
<comment type="cofactor">
    <cofactor evidence="20">
        <name>Ca(2+)</name>
        <dbReference type="ChEBI" id="CHEBI:29108"/>
    </cofactor>
    <text evidence="20">Binds 3 Ca(2+) ions per subunit. The ions are bound to the C2 domain.</text>
</comment>
<dbReference type="InterPro" id="IPR046349">
    <property type="entry name" value="C1-like_sf"/>
</dbReference>
<dbReference type="FunFam" id="3.30.60.20:FF:000052">
    <property type="entry name" value="Protein kinase C"/>
    <property type="match status" value="1"/>
</dbReference>
<dbReference type="EMBL" id="Y13100">
    <property type="protein sequence ID" value="CAA73554.1"/>
    <property type="molecule type" value="mRNA"/>
</dbReference>
<dbReference type="Gene3D" id="1.10.510.10">
    <property type="entry name" value="Transferase(Phosphotransferase) domain 1"/>
    <property type="match status" value="1"/>
</dbReference>
<dbReference type="Pfam" id="PF00130">
    <property type="entry name" value="C1_1"/>
    <property type="match status" value="2"/>
</dbReference>
<keyword evidence="7" id="KW-0677">Repeat</keyword>
<evidence type="ECO:0000259" key="26">
    <source>
        <dbReference type="PROSITE" id="PS51285"/>
    </source>
</evidence>
<organism evidence="27">
    <name type="scientific">Sycon raphanus</name>
    <dbReference type="NCBI Taxonomy" id="56443"/>
    <lineage>
        <taxon>Eukaryota</taxon>
        <taxon>Metazoa</taxon>
        <taxon>Porifera</taxon>
        <taxon>Calcarea</taxon>
        <taxon>Calcaronea</taxon>
        <taxon>Leucosolenida</taxon>
        <taxon>Sycettidae</taxon>
        <taxon>Sycon</taxon>
    </lineage>
</organism>
<dbReference type="PROSITE" id="PS50081">
    <property type="entry name" value="ZF_DAG_PE_2"/>
    <property type="match status" value="2"/>
</dbReference>
<comment type="catalytic activity">
    <reaction evidence="15">
        <text>L-seryl-[protein] + ATP = O-phospho-L-seryl-[protein] + ADP + H(+)</text>
        <dbReference type="Rhea" id="RHEA:17989"/>
        <dbReference type="Rhea" id="RHEA-COMP:9863"/>
        <dbReference type="Rhea" id="RHEA-COMP:11604"/>
        <dbReference type="ChEBI" id="CHEBI:15378"/>
        <dbReference type="ChEBI" id="CHEBI:29999"/>
        <dbReference type="ChEBI" id="CHEBI:30616"/>
        <dbReference type="ChEBI" id="CHEBI:83421"/>
        <dbReference type="ChEBI" id="CHEBI:456216"/>
        <dbReference type="EC" id="2.7.11.13"/>
    </reaction>
</comment>
<dbReference type="EC" id="2.7.11.13" evidence="2 16"/>
<dbReference type="InterPro" id="IPR035892">
    <property type="entry name" value="C2_domain_sf"/>
</dbReference>
<dbReference type="GO" id="GO:0004697">
    <property type="term" value="F:diacylglycerol-dependent serine/threonine kinase activity"/>
    <property type="evidence" value="ECO:0007669"/>
    <property type="project" value="UniProtKB-EC"/>
</dbReference>
<feature type="binding site" evidence="19 21">
    <location>
        <position position="395"/>
    </location>
    <ligand>
        <name>ATP</name>
        <dbReference type="ChEBI" id="CHEBI:30616"/>
    </ligand>
</feature>
<evidence type="ECO:0000256" key="3">
    <source>
        <dbReference type="ARBA" id="ARBA00022527"/>
    </source>
</evidence>
<evidence type="ECO:0000256" key="12">
    <source>
        <dbReference type="ARBA" id="ARBA00022837"/>
    </source>
</evidence>
<feature type="domain" description="Phorbol-ester/DAG-type" evidence="25">
    <location>
        <begin position="43"/>
        <end position="93"/>
    </location>
</feature>
<feature type="binding site" evidence="20">
    <location>
        <position position="203"/>
    </location>
    <ligand>
        <name>Ca(2+)</name>
        <dbReference type="ChEBI" id="CHEBI:29108"/>
        <label>1</label>
    </ligand>
</feature>
<dbReference type="FunFam" id="1.10.510.10:FF:000023">
    <property type="entry name" value="Protein kinase C"/>
    <property type="match status" value="1"/>
</dbReference>
<feature type="binding site" evidence="18">
    <location>
        <position position="255"/>
    </location>
    <ligand>
        <name>a 1,2-diacyl-sn-glycero-3-phospho-(1D-myo-inositol-4,5-bisphosphate)</name>
        <dbReference type="ChEBI" id="CHEBI:58456"/>
    </ligand>
</feature>
<feature type="binding site" evidence="20">
    <location>
        <position position="258"/>
    </location>
    <ligand>
        <name>Ca(2+)</name>
        <dbReference type="ChEBI" id="CHEBI:29108"/>
        <label>1</label>
    </ligand>
</feature>
<dbReference type="PANTHER" id="PTHR24351">
    <property type="entry name" value="RIBOSOMAL PROTEIN S6 KINASE"/>
    <property type="match status" value="1"/>
</dbReference>
<feature type="region of interest" description="Disordered" evidence="22">
    <location>
        <begin position="309"/>
        <end position="348"/>
    </location>
</feature>
<evidence type="ECO:0000256" key="10">
    <source>
        <dbReference type="ARBA" id="ARBA00022777"/>
    </source>
</evidence>
<evidence type="ECO:0000256" key="8">
    <source>
        <dbReference type="ARBA" id="ARBA00022741"/>
    </source>
</evidence>
<dbReference type="CDD" id="cd04026">
    <property type="entry name" value="C2_PKC_alpha_gamma"/>
    <property type="match status" value="1"/>
</dbReference>
<keyword evidence="8 16" id="KW-0547">Nucleotide-binding</keyword>
<feature type="binding site" evidence="19">
    <location>
        <begin position="372"/>
        <end position="380"/>
    </location>
    <ligand>
        <name>ATP</name>
        <dbReference type="ChEBI" id="CHEBI:30616"/>
    </ligand>
</feature>
<dbReference type="InterPro" id="IPR011009">
    <property type="entry name" value="Kinase-like_dom_sf"/>
</dbReference>
<evidence type="ECO:0000256" key="17">
    <source>
        <dbReference type="PIRSR" id="PIRSR000550-1"/>
    </source>
</evidence>
<dbReference type="AlphaFoldDB" id="O61224"/>
<dbReference type="GO" id="GO:0005524">
    <property type="term" value="F:ATP binding"/>
    <property type="evidence" value="ECO:0007669"/>
    <property type="project" value="UniProtKB-UniRule"/>
</dbReference>
<evidence type="ECO:0000256" key="1">
    <source>
        <dbReference type="ARBA" id="ARBA00005490"/>
    </source>
</evidence>
<evidence type="ECO:0000256" key="18">
    <source>
        <dbReference type="PIRSR" id="PIRSR000550-2"/>
    </source>
</evidence>
<evidence type="ECO:0000256" key="16">
    <source>
        <dbReference type="PIRNR" id="PIRNR000550"/>
    </source>
</evidence>
<dbReference type="SMART" id="SM00109">
    <property type="entry name" value="C1"/>
    <property type="match status" value="2"/>
</dbReference>
<evidence type="ECO:0000256" key="4">
    <source>
        <dbReference type="ARBA" id="ARBA00022553"/>
    </source>
</evidence>
<dbReference type="InterPro" id="IPR020454">
    <property type="entry name" value="DAG/PE-bd"/>
</dbReference>
<comment type="similarity">
    <text evidence="1 16">Belongs to the protein kinase superfamily. AGC Ser/Thr protein kinase family. PKC subfamily.</text>
</comment>
<dbReference type="InterPro" id="IPR000008">
    <property type="entry name" value="C2_dom"/>
</dbReference>
<evidence type="ECO:0000256" key="9">
    <source>
        <dbReference type="ARBA" id="ARBA00022771"/>
    </source>
</evidence>
<feature type="compositionally biased region" description="Low complexity" evidence="22">
    <location>
        <begin position="314"/>
        <end position="326"/>
    </location>
</feature>
<dbReference type="CDD" id="cd20833">
    <property type="entry name" value="C1_cPKC_rpt1"/>
    <property type="match status" value="1"/>
</dbReference>
<evidence type="ECO:0000256" key="5">
    <source>
        <dbReference type="ARBA" id="ARBA00022679"/>
    </source>
</evidence>
<feature type="binding site" evidence="20">
    <location>
        <position position="262"/>
    </location>
    <ligand>
        <name>Ca(2+)</name>
        <dbReference type="ChEBI" id="CHEBI:29108"/>
        <label>1</label>
    </ligand>
</feature>
<keyword evidence="6 20" id="KW-0479">Metal-binding</keyword>
<dbReference type="SUPFAM" id="SSF56112">
    <property type="entry name" value="Protein kinase-like (PK-like)"/>
    <property type="match status" value="1"/>
</dbReference>
<dbReference type="CDD" id="cd20836">
    <property type="entry name" value="C1_cPKC_rpt2"/>
    <property type="match status" value="1"/>
</dbReference>
<evidence type="ECO:0000256" key="20">
    <source>
        <dbReference type="PIRSR" id="PIRSR000550-4"/>
    </source>
</evidence>
<dbReference type="SMART" id="SM00220">
    <property type="entry name" value="S_TKc"/>
    <property type="match status" value="1"/>
</dbReference>
<dbReference type="PROSITE" id="PS50011">
    <property type="entry name" value="PROTEIN_KINASE_DOM"/>
    <property type="match status" value="1"/>
</dbReference>
<reference evidence="27" key="2">
    <citation type="submission" date="1997-04" db="EMBL/GenBank/DDBJ databases">
        <authorList>
            <person name="Mueller W.E.G."/>
        </authorList>
    </citation>
    <scope>NUCLEOTIDE SEQUENCE</scope>
</reference>
<keyword evidence="5 16" id="KW-0808">Transferase</keyword>
<name>O61224_9METZ</name>
<dbReference type="Gene3D" id="2.60.40.150">
    <property type="entry name" value="C2 domain"/>
    <property type="match status" value="1"/>
</dbReference>
<comment type="catalytic activity">
    <reaction evidence="14 16">
        <text>L-threonyl-[protein] + ATP = O-phospho-L-threonyl-[protein] + ADP + H(+)</text>
        <dbReference type="Rhea" id="RHEA:46608"/>
        <dbReference type="Rhea" id="RHEA-COMP:11060"/>
        <dbReference type="Rhea" id="RHEA-COMP:11605"/>
        <dbReference type="ChEBI" id="CHEBI:15378"/>
        <dbReference type="ChEBI" id="CHEBI:30013"/>
        <dbReference type="ChEBI" id="CHEBI:30616"/>
        <dbReference type="ChEBI" id="CHEBI:61977"/>
        <dbReference type="ChEBI" id="CHEBI:456216"/>
        <dbReference type="EC" id="2.7.11.13"/>
    </reaction>
</comment>
<dbReference type="PROSITE" id="PS00108">
    <property type="entry name" value="PROTEIN_KINASE_ST"/>
    <property type="match status" value="1"/>
</dbReference>
<dbReference type="Pfam" id="PF00168">
    <property type="entry name" value="C2"/>
    <property type="match status" value="1"/>
</dbReference>
<evidence type="ECO:0000313" key="27">
    <source>
        <dbReference type="EMBL" id="CAA73554.1"/>
    </source>
</evidence>
<feature type="binding site" evidence="20">
    <location>
        <position position="256"/>
    </location>
    <ligand>
        <name>Ca(2+)</name>
        <dbReference type="ChEBI" id="CHEBI:29108"/>
        <label>1</label>
    </ligand>
</feature>
<evidence type="ECO:0000256" key="15">
    <source>
        <dbReference type="ARBA" id="ARBA00047470"/>
    </source>
</evidence>
<feature type="domain" description="AGC-kinase C-terminal" evidence="26">
    <location>
        <begin position="625"/>
        <end position="696"/>
    </location>
</feature>
<dbReference type="SUPFAM" id="SSF49562">
    <property type="entry name" value="C2 domain (Calcium/lipid-binding domain, CaLB)"/>
    <property type="match status" value="1"/>
</dbReference>
<dbReference type="Pfam" id="PF00069">
    <property type="entry name" value="Pkinase"/>
    <property type="match status" value="1"/>
</dbReference>
<dbReference type="Gene3D" id="3.30.60.20">
    <property type="match status" value="2"/>
</dbReference>
<dbReference type="PROSITE" id="PS51285">
    <property type="entry name" value="AGC_KINASE_CTER"/>
    <property type="match status" value="1"/>
</dbReference>
<feature type="binding site" evidence="20">
    <location>
        <position position="257"/>
    </location>
    <ligand>
        <name>Ca(2+)</name>
        <dbReference type="ChEBI" id="CHEBI:29108"/>
        <label>1</label>
    </ligand>
</feature>
<dbReference type="FunFam" id="3.30.60.20:FF:000006">
    <property type="entry name" value="Protein kinase C"/>
    <property type="match status" value="1"/>
</dbReference>
<sequence length="756" mass="84192">MSRVSRNSSSSEVNYRDDAPAGAAFARGRRGAVKKKNIVNVRDHEFEPRFFKQPTFCAHCKEFIWGVGRQGYGCRVCQFAVHRRCHEFVSFTCPGAEKPDEGASSPHKFKVTSYGQPTFCDHCGSMLYGLVKQGLKCQACEMNVHKRCERFVPQLCGCDHTEKRGRLFLGLKLTETTPVLKSLEVVVKEAKNLPPMDANGLADPYVKLWLSDDPQKATKKKTETKMKTLNPVWGEKFSFNLTQGDLKRSLIIEVWDWDRTTRNDFIGKMTFTLDEITKMEKDPASGFNDQWFKLLNESEGSAYNVPIMEGPLDSRASTRSGGSSTSPTGDEDLSVGVGALDVSGGPGNGGMPMDALKGRKPKLSDFSFLKVLGKGSFGKVMLAQLKGQEQYYAIKVLKKDVIVQDDDVECTMIEKRVLALSGKPPFLTALHSTFQTKDRLFFVMEFVNGGDLMYHIQQQGRFKENVAVFYSAEIVLGLFFLHRHGVIYRDLKLDNVMLDHEGHIKIADFGMCKEGVLGAKQTRTFCGTPDYIAPEIVAYQPYNGSVDWWALGVLVYEMLSGQPPFDGEDEDELFSSILGDEVRFPKSMTREACSICKSFLAKHPAVRLGCGPNGEADIQGHPFYRTIDWTRLGRRELPPPFKPRIKSKNAANNFDKEFTDEHPKLTPCDRTVIAAIKDDVFGGFSYVNPDPVANGQVGLAGLAPRRLCPHRQAFLDAAMIIATGVHVAGSRPSATTVTRLVQFFAVILTVLSSSYF</sequence>
<dbReference type="GO" id="GO:0008270">
    <property type="term" value="F:zinc ion binding"/>
    <property type="evidence" value="ECO:0007669"/>
    <property type="project" value="UniProtKB-KW"/>
</dbReference>
<keyword evidence="11" id="KW-0862">Zinc</keyword>
<keyword evidence="10 16" id="KW-0418">Kinase</keyword>
<dbReference type="PROSITE" id="PS00107">
    <property type="entry name" value="PROTEIN_KINASE_ATP"/>
    <property type="match status" value="1"/>
</dbReference>
<evidence type="ECO:0000256" key="19">
    <source>
        <dbReference type="PIRSR" id="PIRSR000550-3"/>
    </source>
</evidence>
<feature type="domain" description="Phorbol-ester/DAG-type" evidence="25">
    <location>
        <begin position="106"/>
        <end position="156"/>
    </location>
</feature>
<dbReference type="PROSITE" id="PS50004">
    <property type="entry name" value="C2"/>
    <property type="match status" value="1"/>
</dbReference>
<dbReference type="InterPro" id="IPR000961">
    <property type="entry name" value="AGC-kinase_C"/>
</dbReference>
<evidence type="ECO:0000256" key="6">
    <source>
        <dbReference type="ARBA" id="ARBA00022723"/>
    </source>
</evidence>
<feature type="binding site" evidence="20">
    <location>
        <position position="264"/>
    </location>
    <ligand>
        <name>Ca(2+)</name>
        <dbReference type="ChEBI" id="CHEBI:29108"/>
        <label>1</label>
    </ligand>
</feature>
<dbReference type="PRINTS" id="PR00360">
    <property type="entry name" value="C2DOMAIN"/>
</dbReference>
<feature type="binding site" evidence="18">
    <location>
        <position position="205"/>
    </location>
    <ligand>
        <name>a 1,2-diacyl-sn-glycero-3-phospho-(1D-myo-inositol-4,5-bisphosphate)</name>
        <dbReference type="ChEBI" id="CHEBI:58456"/>
    </ligand>
</feature>
<evidence type="ECO:0000256" key="21">
    <source>
        <dbReference type="PROSITE-ProRule" id="PRU10141"/>
    </source>
</evidence>